<dbReference type="CDD" id="cd03716">
    <property type="entry name" value="SOCS_ASB_like"/>
    <property type="match status" value="1"/>
</dbReference>
<dbReference type="Gene3D" id="1.25.40.20">
    <property type="entry name" value="Ankyrin repeat-containing domain"/>
    <property type="match status" value="1"/>
</dbReference>
<dbReference type="SUPFAM" id="SSF158235">
    <property type="entry name" value="SOCS box-like"/>
    <property type="match status" value="1"/>
</dbReference>
<gene>
    <name evidence="7" type="ORF">chiPu_0008584</name>
</gene>
<comment type="pathway">
    <text evidence="1">Protein modification; protein ubiquitination.</text>
</comment>
<dbReference type="STRING" id="137246.A0A401SIA5"/>
<evidence type="ECO:0000256" key="1">
    <source>
        <dbReference type="ARBA" id="ARBA00004906"/>
    </source>
</evidence>
<dbReference type="SMART" id="SM00969">
    <property type="entry name" value="SOCS_box"/>
    <property type="match status" value="1"/>
</dbReference>
<keyword evidence="3" id="KW-0677">Repeat</keyword>
<dbReference type="InterPro" id="IPR001496">
    <property type="entry name" value="SOCS_box"/>
</dbReference>
<keyword evidence="8" id="KW-1185">Reference proteome</keyword>
<dbReference type="FunFam" id="1.10.750.20:FF:000001">
    <property type="entry name" value="Ankyrin repeat and SOCS box containing 1"/>
    <property type="match status" value="1"/>
</dbReference>
<sequence>MGFYISSMSGTELKNTRFQPETLQERQYQTAPNYNYKWTDLHCEASRGNIERLQALLRIAGEDQINQKDYYGKSPLYWAAYKGQRACIELLLEHGADANSQCKHGATPLHAVIGLFPDCALLLIQNGADVDLPDNWGVTPMYLAACSGQLDCLRMLVLSGAKITYRNKNTGEAPKQLASKTTFLSWIDGYQKNPLSLKQTCRLKIRELIGYRKLHAIRTLDVPQSLKSYLMFEDLTLCISASEVISL</sequence>
<dbReference type="PANTHER" id="PTHR24136">
    <property type="entry name" value="SOWAH (DROSOPHILA) HOMOLOG"/>
    <property type="match status" value="1"/>
</dbReference>
<dbReference type="InterPro" id="IPR002110">
    <property type="entry name" value="Ankyrin_rpt"/>
</dbReference>
<proteinExistence type="inferred from homology"/>
<name>A0A401SIA5_CHIPU</name>
<dbReference type="InterPro" id="IPR036036">
    <property type="entry name" value="SOCS_box-like_dom_sf"/>
</dbReference>
<comment type="similarity">
    <text evidence="2">Belongs to the ankyrin SOCS box (ASB) family.</text>
</comment>
<evidence type="ECO:0000256" key="2">
    <source>
        <dbReference type="ARBA" id="ARBA00005949"/>
    </source>
</evidence>
<keyword evidence="4 5" id="KW-0040">ANK repeat</keyword>
<dbReference type="PANTHER" id="PTHR24136:SF15">
    <property type="entry name" value="ANK_REP_REGION DOMAIN-CONTAINING PROTEIN"/>
    <property type="match status" value="1"/>
</dbReference>
<dbReference type="OrthoDB" id="194358at2759"/>
<evidence type="ECO:0000256" key="4">
    <source>
        <dbReference type="ARBA" id="ARBA00023043"/>
    </source>
</evidence>
<dbReference type="SUPFAM" id="SSF48403">
    <property type="entry name" value="Ankyrin repeat"/>
    <property type="match status" value="1"/>
</dbReference>
<dbReference type="GO" id="GO:0016567">
    <property type="term" value="P:protein ubiquitination"/>
    <property type="evidence" value="ECO:0007669"/>
    <property type="project" value="UniProtKB-UniPathway"/>
</dbReference>
<dbReference type="UniPathway" id="UPA00143"/>
<dbReference type="EMBL" id="BEZZ01000285">
    <property type="protein sequence ID" value="GCC30137.1"/>
    <property type="molecule type" value="Genomic_DNA"/>
</dbReference>
<evidence type="ECO:0000259" key="6">
    <source>
        <dbReference type="PROSITE" id="PS50225"/>
    </source>
</evidence>
<dbReference type="Pfam" id="PF07525">
    <property type="entry name" value="SOCS_box"/>
    <property type="match status" value="1"/>
</dbReference>
<dbReference type="SMART" id="SM00248">
    <property type="entry name" value="ANK"/>
    <property type="match status" value="4"/>
</dbReference>
<comment type="caution">
    <text evidence="7">The sequence shown here is derived from an EMBL/GenBank/DDBJ whole genome shotgun (WGS) entry which is preliminary data.</text>
</comment>
<protein>
    <recommendedName>
        <fullName evidence="6">SOCS box domain-containing protein</fullName>
    </recommendedName>
</protein>
<evidence type="ECO:0000313" key="7">
    <source>
        <dbReference type="EMBL" id="GCC30137.1"/>
    </source>
</evidence>
<dbReference type="OMA" id="HRECTVA"/>
<dbReference type="Gene3D" id="1.10.750.20">
    <property type="entry name" value="SOCS box"/>
    <property type="match status" value="1"/>
</dbReference>
<dbReference type="GO" id="GO:0045732">
    <property type="term" value="P:positive regulation of protein catabolic process"/>
    <property type="evidence" value="ECO:0007669"/>
    <property type="project" value="TreeGrafter"/>
</dbReference>
<dbReference type="Proteomes" id="UP000287033">
    <property type="component" value="Unassembled WGS sequence"/>
</dbReference>
<feature type="repeat" description="ANK" evidence="5">
    <location>
        <begin position="71"/>
        <end position="103"/>
    </location>
</feature>
<feature type="repeat" description="ANK" evidence="5">
    <location>
        <begin position="136"/>
        <end position="168"/>
    </location>
</feature>
<dbReference type="Pfam" id="PF12796">
    <property type="entry name" value="Ank_2"/>
    <property type="match status" value="1"/>
</dbReference>
<evidence type="ECO:0000256" key="5">
    <source>
        <dbReference type="PROSITE-ProRule" id="PRU00023"/>
    </source>
</evidence>
<dbReference type="InterPro" id="IPR036770">
    <property type="entry name" value="Ankyrin_rpt-contain_sf"/>
</dbReference>
<evidence type="ECO:0000313" key="8">
    <source>
        <dbReference type="Proteomes" id="UP000287033"/>
    </source>
</evidence>
<dbReference type="PROSITE" id="PS50225">
    <property type="entry name" value="SOCS"/>
    <property type="match status" value="1"/>
</dbReference>
<accession>A0A401SIA5</accession>
<dbReference type="AlphaFoldDB" id="A0A401SIA5"/>
<dbReference type="InterPro" id="IPR051573">
    <property type="entry name" value="Ankyrin-SOCS_box_domain"/>
</dbReference>
<organism evidence="7 8">
    <name type="scientific">Chiloscyllium punctatum</name>
    <name type="common">Brownbanded bambooshark</name>
    <name type="synonym">Hemiscyllium punctatum</name>
    <dbReference type="NCBI Taxonomy" id="137246"/>
    <lineage>
        <taxon>Eukaryota</taxon>
        <taxon>Metazoa</taxon>
        <taxon>Chordata</taxon>
        <taxon>Craniata</taxon>
        <taxon>Vertebrata</taxon>
        <taxon>Chondrichthyes</taxon>
        <taxon>Elasmobranchii</taxon>
        <taxon>Galeomorphii</taxon>
        <taxon>Galeoidea</taxon>
        <taxon>Orectolobiformes</taxon>
        <taxon>Hemiscylliidae</taxon>
        <taxon>Chiloscyllium</taxon>
    </lineage>
</organism>
<dbReference type="GO" id="GO:0035556">
    <property type="term" value="P:intracellular signal transduction"/>
    <property type="evidence" value="ECO:0007669"/>
    <property type="project" value="InterPro"/>
</dbReference>
<dbReference type="PROSITE" id="PS50088">
    <property type="entry name" value="ANK_REPEAT"/>
    <property type="match status" value="2"/>
</dbReference>
<evidence type="ECO:0000256" key="3">
    <source>
        <dbReference type="ARBA" id="ARBA00022737"/>
    </source>
</evidence>
<feature type="domain" description="SOCS box" evidence="6">
    <location>
        <begin position="191"/>
        <end position="236"/>
    </location>
</feature>
<dbReference type="PROSITE" id="PS50297">
    <property type="entry name" value="ANK_REP_REGION"/>
    <property type="match status" value="2"/>
</dbReference>
<reference evidence="7 8" key="1">
    <citation type="journal article" date="2018" name="Nat. Ecol. Evol.">
        <title>Shark genomes provide insights into elasmobranch evolution and the origin of vertebrates.</title>
        <authorList>
            <person name="Hara Y"/>
            <person name="Yamaguchi K"/>
            <person name="Onimaru K"/>
            <person name="Kadota M"/>
            <person name="Koyanagi M"/>
            <person name="Keeley SD"/>
            <person name="Tatsumi K"/>
            <person name="Tanaka K"/>
            <person name="Motone F"/>
            <person name="Kageyama Y"/>
            <person name="Nozu R"/>
            <person name="Adachi N"/>
            <person name="Nishimura O"/>
            <person name="Nakagawa R"/>
            <person name="Tanegashima C"/>
            <person name="Kiyatake I"/>
            <person name="Matsumoto R"/>
            <person name="Murakumo K"/>
            <person name="Nishida K"/>
            <person name="Terakita A"/>
            <person name="Kuratani S"/>
            <person name="Sato K"/>
            <person name="Hyodo S Kuraku.S."/>
        </authorList>
    </citation>
    <scope>NUCLEOTIDE SEQUENCE [LARGE SCALE GENOMIC DNA]</scope>
</reference>